<dbReference type="Proteomes" id="UP000318864">
    <property type="component" value="Unassembled WGS sequence"/>
</dbReference>
<evidence type="ECO:0000313" key="3">
    <source>
        <dbReference type="EMBL" id="THE66499.1"/>
    </source>
</evidence>
<proteinExistence type="inferred from homology"/>
<dbReference type="InterPro" id="IPR014729">
    <property type="entry name" value="Rossmann-like_a/b/a_fold"/>
</dbReference>
<dbReference type="InterPro" id="IPR036010">
    <property type="entry name" value="2Fe-2S_ferredoxin-like_sf"/>
</dbReference>
<dbReference type="GO" id="GO:0051536">
    <property type="term" value="F:iron-sulfur cluster binding"/>
    <property type="evidence" value="ECO:0007669"/>
    <property type="project" value="InterPro"/>
</dbReference>
<comment type="similarity">
    <text evidence="1">Belongs to the universal stress protein A family.</text>
</comment>
<dbReference type="InterPro" id="IPR001041">
    <property type="entry name" value="2Fe-2S_ferredoxin-type"/>
</dbReference>
<evidence type="ECO:0000259" key="2">
    <source>
        <dbReference type="PROSITE" id="PS51085"/>
    </source>
</evidence>
<dbReference type="PROSITE" id="PS51085">
    <property type="entry name" value="2FE2S_FER_2"/>
    <property type="match status" value="1"/>
</dbReference>
<dbReference type="Gene3D" id="3.40.50.620">
    <property type="entry name" value="HUPs"/>
    <property type="match status" value="2"/>
</dbReference>
<dbReference type="AlphaFoldDB" id="A0A4S3TQ32"/>
<feature type="domain" description="2Fe-2S ferredoxin-type" evidence="2">
    <location>
        <begin position="316"/>
        <end position="407"/>
    </location>
</feature>
<dbReference type="CDD" id="cd00293">
    <property type="entry name" value="USP-like"/>
    <property type="match status" value="2"/>
</dbReference>
<dbReference type="Gene3D" id="3.10.20.30">
    <property type="match status" value="1"/>
</dbReference>
<accession>A0A4S3TQ32</accession>
<dbReference type="InterPro" id="IPR006016">
    <property type="entry name" value="UspA"/>
</dbReference>
<gene>
    <name evidence="3" type="ORF">D8Y22_01975</name>
</gene>
<dbReference type="PANTHER" id="PTHR46268:SF6">
    <property type="entry name" value="UNIVERSAL STRESS PROTEIN UP12"/>
    <property type="match status" value="1"/>
</dbReference>
<dbReference type="Pfam" id="PF00582">
    <property type="entry name" value="Usp"/>
    <property type="match status" value="2"/>
</dbReference>
<dbReference type="NCBIfam" id="NF041393">
    <property type="entry name" value="Frdxn_Halo"/>
    <property type="match status" value="1"/>
</dbReference>
<dbReference type="OrthoDB" id="105697at2157"/>
<evidence type="ECO:0000256" key="1">
    <source>
        <dbReference type="ARBA" id="ARBA00008791"/>
    </source>
</evidence>
<dbReference type="SUPFAM" id="SSF54292">
    <property type="entry name" value="2Fe-2S ferredoxin-like"/>
    <property type="match status" value="1"/>
</dbReference>
<dbReference type="Pfam" id="PF00111">
    <property type="entry name" value="Fer2"/>
    <property type="match status" value="1"/>
</dbReference>
<dbReference type="CDD" id="cd00207">
    <property type="entry name" value="fer2"/>
    <property type="match status" value="1"/>
</dbReference>
<keyword evidence="4" id="KW-1185">Reference proteome</keyword>
<dbReference type="InterPro" id="IPR012675">
    <property type="entry name" value="Beta-grasp_dom_sf"/>
</dbReference>
<dbReference type="EMBL" id="RBZW01000006">
    <property type="protein sequence ID" value="THE66499.1"/>
    <property type="molecule type" value="Genomic_DNA"/>
</dbReference>
<dbReference type="PRINTS" id="PR01438">
    <property type="entry name" value="UNVRSLSTRESS"/>
</dbReference>
<dbReference type="PANTHER" id="PTHR46268">
    <property type="entry name" value="STRESS RESPONSE PROTEIN NHAX"/>
    <property type="match status" value="1"/>
</dbReference>
<protein>
    <submittedName>
        <fullName evidence="3">Stress protein</fullName>
    </submittedName>
</protein>
<name>A0A4S3TQ32_9EURY</name>
<evidence type="ECO:0000313" key="4">
    <source>
        <dbReference type="Proteomes" id="UP000318864"/>
    </source>
</evidence>
<sequence>MYETILVPTDGSTVAADAGDYAIRLAERFGATLHVLSVLEQGLVGGDDEDEGERAVEELAERASDRGLEVTTELREQEDNVHEEILTAADDHDADLITMGTTGRSGLGRFLLGSVAEQTLQESTIPVVTVHEETTLEGEFERILVPTDRSHSATTALEHSIDLAVETGARLHVVHVSDEETVDGTETFDVAETTADGDDTDEFDLDPIDDALERLRESPLETVDVSVPDGRVDQQILAIAATYDADCIVMGTHGETGLRRYLLGGSTERVVRFAGVPVIGISAPRAETATVEYLDYQVVDERGWSLEDDHLLERAADADLDTEAHGTFEVARDEYVLDAAEAAGHAWPFHCRAGGCVNCTAVVLEGDLEMDVQRSLSEEEVEERGFRLTCVGTPASDSIELVYGAKHLDELRDRVI</sequence>
<reference evidence="3 4" key="1">
    <citation type="submission" date="2018-10" db="EMBL/GenBank/DDBJ databases">
        <title>Natronolimnobius sp. XQ-INN 246 isolated from Inner Mongolia Autonomous Region of China.</title>
        <authorList>
            <person name="Xue Q."/>
        </authorList>
    </citation>
    <scope>NUCLEOTIDE SEQUENCE [LARGE SCALE GENOMIC DNA]</scope>
    <source>
        <strain evidence="3 4">XQ-INN 246</strain>
    </source>
</reference>
<dbReference type="InterPro" id="IPR006015">
    <property type="entry name" value="Universal_stress_UspA"/>
</dbReference>
<dbReference type="SUPFAM" id="SSF52402">
    <property type="entry name" value="Adenine nucleotide alpha hydrolases-like"/>
    <property type="match status" value="2"/>
</dbReference>
<organism evidence="3 4">
    <name type="scientific">Salinadaptatus halalkaliphilus</name>
    <dbReference type="NCBI Taxonomy" id="2419781"/>
    <lineage>
        <taxon>Archaea</taxon>
        <taxon>Methanobacteriati</taxon>
        <taxon>Methanobacteriota</taxon>
        <taxon>Stenosarchaea group</taxon>
        <taxon>Halobacteria</taxon>
        <taxon>Halobacteriales</taxon>
        <taxon>Natrialbaceae</taxon>
        <taxon>Salinadaptatus</taxon>
    </lineage>
</organism>
<dbReference type="RefSeq" id="WP_141462977.1">
    <property type="nucleotide sequence ID" value="NZ_RBZW01000006.1"/>
</dbReference>
<dbReference type="InterPro" id="IPR053441">
    <property type="entry name" value="2Fe2S_Ferredoxin"/>
</dbReference>
<comment type="caution">
    <text evidence="3">The sequence shown here is derived from an EMBL/GenBank/DDBJ whole genome shotgun (WGS) entry which is preliminary data.</text>
</comment>